<dbReference type="InterPro" id="IPR051601">
    <property type="entry name" value="Serine_prot/Carboxylest_S33"/>
</dbReference>
<dbReference type="STRING" id="327939.BIW53_16460"/>
<dbReference type="GO" id="GO:0016787">
    <property type="term" value="F:hydrolase activity"/>
    <property type="evidence" value="ECO:0007669"/>
    <property type="project" value="UniProtKB-KW"/>
</dbReference>
<dbReference type="PANTHER" id="PTHR43248">
    <property type="entry name" value="2-SUCCINYL-6-HYDROXY-2,4-CYCLOHEXADIENE-1-CARBOXYLATE SYNTHASE"/>
    <property type="match status" value="1"/>
</dbReference>
<organism evidence="4 5">
    <name type="scientific">Pseudoalteromonas byunsanensis</name>
    <dbReference type="NCBI Taxonomy" id="327939"/>
    <lineage>
        <taxon>Bacteria</taxon>
        <taxon>Pseudomonadati</taxon>
        <taxon>Pseudomonadota</taxon>
        <taxon>Gammaproteobacteria</taxon>
        <taxon>Alteromonadales</taxon>
        <taxon>Pseudoalteromonadaceae</taxon>
        <taxon>Pseudoalteromonas</taxon>
    </lineage>
</organism>
<name>A0A1S1N2E7_9GAMM</name>
<accession>A0A1S1N2E7</accession>
<evidence type="ECO:0000259" key="3">
    <source>
        <dbReference type="Pfam" id="PF00561"/>
    </source>
</evidence>
<dbReference type="InterPro" id="IPR000073">
    <property type="entry name" value="AB_hydrolase_1"/>
</dbReference>
<evidence type="ECO:0000256" key="2">
    <source>
        <dbReference type="ARBA" id="ARBA00022801"/>
    </source>
</evidence>
<comment type="caution">
    <text evidence="4">The sequence shown here is derived from an EMBL/GenBank/DDBJ whole genome shotgun (WGS) entry which is preliminary data.</text>
</comment>
<sequence length="449" mass="49544">MFSIMFAAAISASNAASPSDFSECQLDSDHAHLKDSVCATVQLPLQYSERSKGSVTLFVRKFPAKQSLGSLWLLAGGPGESGAGFYSDISLYQKAFPNMDIYVPDHRGTGASARICPQEKLDSLGGGEIIGQEWPQCFEYIYQNPEYVKSFSITNAAHDISQLISNYSTGKTYVYGVSYGTQLALRVMQLGSVKLDAVVLDSLVPHQLDAAHDLSNRSQVVNSVGQAYLSRILSNSQSVLDKITQFQSKYALLSDADAQLPKVPLSQMLGLLLDNESLREQIPSIVDDVTQKNYDSLNKAITDFTQWSQQAAGGYTNAGMSIMLSQVITSAENNLRLDKTKAQHQKEEAALYFTSPLPKLIAENRLPTYERDEFFAKVPKSDTPVLILHGDLDPKTHIDGAKKHIKLFEGKLNYQLETFSDMPHAIMMSSQKQHAADKIKVFIKKNNPL</sequence>
<reference evidence="4 5" key="1">
    <citation type="submission" date="2016-10" db="EMBL/GenBank/DDBJ databases">
        <title>Pseudoalteromonas amylolytica sp. nov., isolated from the surface seawater.</title>
        <authorList>
            <person name="Wu Y.-H."/>
            <person name="Cheng H."/>
            <person name="Jin X.-B."/>
            <person name="Wang C.-S."/>
            <person name="Xu X.-W."/>
        </authorList>
    </citation>
    <scope>NUCLEOTIDE SEQUENCE [LARGE SCALE GENOMIC DNA]</scope>
    <source>
        <strain evidence="4 5">JCM 12483</strain>
    </source>
</reference>
<evidence type="ECO:0000313" key="5">
    <source>
        <dbReference type="Proteomes" id="UP000180253"/>
    </source>
</evidence>
<dbReference type="InterPro" id="IPR029058">
    <property type="entry name" value="AB_hydrolase_fold"/>
</dbReference>
<gene>
    <name evidence="4" type="ORF">BIW53_16460</name>
</gene>
<protein>
    <recommendedName>
        <fullName evidence="3">AB hydrolase-1 domain-containing protein</fullName>
    </recommendedName>
</protein>
<dbReference type="Proteomes" id="UP000180253">
    <property type="component" value="Unassembled WGS sequence"/>
</dbReference>
<comment type="similarity">
    <text evidence="1">Belongs to the peptidase S33 family.</text>
</comment>
<dbReference type="OrthoDB" id="613638at2"/>
<proteinExistence type="inferred from homology"/>
<feature type="domain" description="AB hydrolase-1" evidence="3">
    <location>
        <begin position="73"/>
        <end position="427"/>
    </location>
</feature>
<evidence type="ECO:0000313" key="4">
    <source>
        <dbReference type="EMBL" id="OHU93846.1"/>
    </source>
</evidence>
<dbReference type="EMBL" id="MNAN01000035">
    <property type="protein sequence ID" value="OHU93846.1"/>
    <property type="molecule type" value="Genomic_DNA"/>
</dbReference>
<evidence type="ECO:0000256" key="1">
    <source>
        <dbReference type="ARBA" id="ARBA00010088"/>
    </source>
</evidence>
<dbReference type="Gene3D" id="3.40.50.1820">
    <property type="entry name" value="alpha/beta hydrolase"/>
    <property type="match status" value="1"/>
</dbReference>
<dbReference type="Pfam" id="PF00561">
    <property type="entry name" value="Abhydrolase_1"/>
    <property type="match status" value="1"/>
</dbReference>
<keyword evidence="5" id="KW-1185">Reference proteome</keyword>
<dbReference type="RefSeq" id="WP_070993139.1">
    <property type="nucleotide sequence ID" value="NZ_CBCSHD010000004.1"/>
</dbReference>
<dbReference type="SUPFAM" id="SSF53474">
    <property type="entry name" value="alpha/beta-Hydrolases"/>
    <property type="match status" value="1"/>
</dbReference>
<dbReference type="AlphaFoldDB" id="A0A1S1N2E7"/>
<keyword evidence="2" id="KW-0378">Hydrolase</keyword>